<dbReference type="GO" id="GO:0160105">
    <property type="term" value="F:tRNA (adenine(22)-N1)-methyltransferase activity"/>
    <property type="evidence" value="ECO:0007669"/>
    <property type="project" value="InterPro"/>
</dbReference>
<dbReference type="InterPro" id="IPR006901">
    <property type="entry name" value="TrmK"/>
</dbReference>
<dbReference type="SUPFAM" id="SSF53335">
    <property type="entry name" value="S-adenosyl-L-methionine-dependent methyltransferases"/>
    <property type="match status" value="1"/>
</dbReference>
<dbReference type="InterPro" id="IPR029063">
    <property type="entry name" value="SAM-dependent_MTases_sf"/>
</dbReference>
<evidence type="ECO:0000313" key="1">
    <source>
        <dbReference type="EMBL" id="KUO97412.1"/>
    </source>
</evidence>
<protein>
    <recommendedName>
        <fullName evidence="3">SAM-dependent methyltransferase</fullName>
    </recommendedName>
</protein>
<dbReference type="OrthoDB" id="5881184at2"/>
<sequence>MNQGLSLRLSRVSSLVGVRGCVADLGSDHAGLPIALVRKGQANAAIAVEVVEGPLAASRRRVKEAALETRIDCRLGDGFAPIRCGEIDTVTIAGMGGKTIYAILTDQNALPHIAQEGFRLVLQPMDSAGSLRYLAKRLGWTTRADVRVVDRGVSYACLAFDVLGDACRNQEDVRDALNKLPPFETLPAALRMTFALGEVPLKSGCRLAHEHLEQELAARDRILCALKRGDSEDALMRRAQVEAERDALCVLRERYFS</sequence>
<dbReference type="Proteomes" id="UP000053557">
    <property type="component" value="Unassembled WGS sequence"/>
</dbReference>
<keyword evidence="2" id="KW-1185">Reference proteome</keyword>
<dbReference type="EMBL" id="LPVJ01000001">
    <property type="protein sequence ID" value="KUO97412.1"/>
    <property type="molecule type" value="Genomic_DNA"/>
</dbReference>
<dbReference type="AlphaFoldDB" id="A0A101XTR9"/>
<accession>A0A101XTR9</accession>
<reference evidence="1 2" key="1">
    <citation type="submission" date="2015-12" db="EMBL/GenBank/DDBJ databases">
        <title>Draft genome sequence of Acidibacillus ferrooxidans ITV001, isolated from a chalcopyrite acid mine drainage site in Brazil.</title>
        <authorList>
            <person name="Dall'Agnol H."/>
            <person name="Nancucheo I."/>
            <person name="Johnson B."/>
            <person name="Oliveira R."/>
            <person name="Leite L."/>
            <person name="Pylro V."/>
            <person name="Nunes G.L."/>
            <person name="Tzotzos G."/>
            <person name="Fernandes G.R."/>
            <person name="Dutra J."/>
            <person name="Orellana S.C."/>
            <person name="Oliveira G."/>
        </authorList>
    </citation>
    <scope>NUCLEOTIDE SEQUENCE [LARGE SCALE GENOMIC DNA]</scope>
    <source>
        <strain evidence="2">ITV01</strain>
    </source>
</reference>
<comment type="caution">
    <text evidence="1">The sequence shown here is derived from an EMBL/GenBank/DDBJ whole genome shotgun (WGS) entry which is preliminary data.</text>
</comment>
<dbReference type="Pfam" id="PF12847">
    <property type="entry name" value="Methyltransf_18"/>
    <property type="match status" value="1"/>
</dbReference>
<proteinExistence type="predicted"/>
<dbReference type="PIRSF" id="PIRSF018637">
    <property type="entry name" value="TrmK"/>
    <property type="match status" value="1"/>
</dbReference>
<gene>
    <name evidence="1" type="ORF">ATW55_05985</name>
</gene>
<name>A0A101XTR9_9BACL</name>
<evidence type="ECO:0008006" key="3">
    <source>
        <dbReference type="Google" id="ProtNLM"/>
    </source>
</evidence>
<dbReference type="PANTHER" id="PTHR38451">
    <property type="entry name" value="TRNA (ADENINE(22)-N(1))-METHYLTRANSFERASE"/>
    <property type="match status" value="1"/>
</dbReference>
<dbReference type="PANTHER" id="PTHR38451:SF1">
    <property type="entry name" value="TRNA (ADENINE(22)-N(1))-METHYLTRANSFERASE"/>
    <property type="match status" value="1"/>
</dbReference>
<evidence type="ECO:0000313" key="2">
    <source>
        <dbReference type="Proteomes" id="UP000053557"/>
    </source>
</evidence>
<dbReference type="Gene3D" id="3.40.50.150">
    <property type="entry name" value="Vaccinia Virus protein VP39"/>
    <property type="match status" value="1"/>
</dbReference>
<dbReference type="RefSeq" id="WP_067710945.1">
    <property type="nucleotide sequence ID" value="NZ_LPVJ01000001.1"/>
</dbReference>
<organism evidence="1 2">
    <name type="scientific">Ferroacidibacillus organovorans</name>
    <dbReference type="NCBI Taxonomy" id="1765683"/>
    <lineage>
        <taxon>Bacteria</taxon>
        <taxon>Bacillati</taxon>
        <taxon>Bacillota</taxon>
        <taxon>Bacilli</taxon>
        <taxon>Bacillales</taxon>
        <taxon>Alicyclobacillaceae</taxon>
        <taxon>Ferroacidibacillus</taxon>
    </lineage>
</organism>